<dbReference type="AlphaFoldDB" id="A0A2A4T2K9"/>
<name>A0A2A4T2K9_9DELT</name>
<reference evidence="2" key="1">
    <citation type="submission" date="2017-08" db="EMBL/GenBank/DDBJ databases">
        <title>A dynamic microbial community with high functional redundancy inhabits the cold, oxic subseafloor aquifer.</title>
        <authorList>
            <person name="Tully B.J."/>
            <person name="Wheat C.G."/>
            <person name="Glazer B.T."/>
            <person name="Huber J.A."/>
        </authorList>
    </citation>
    <scope>NUCLEOTIDE SEQUENCE [LARGE SCALE GENOMIC DNA]</scope>
</reference>
<evidence type="ECO:0000313" key="2">
    <source>
        <dbReference type="Proteomes" id="UP000218113"/>
    </source>
</evidence>
<organism evidence="1 2">
    <name type="scientific">SAR324 cluster bacterium</name>
    <dbReference type="NCBI Taxonomy" id="2024889"/>
    <lineage>
        <taxon>Bacteria</taxon>
        <taxon>Deltaproteobacteria</taxon>
        <taxon>SAR324 cluster</taxon>
    </lineage>
</organism>
<accession>A0A2A4T2K9</accession>
<dbReference type="EMBL" id="NVSR01000050">
    <property type="protein sequence ID" value="PCI27742.1"/>
    <property type="molecule type" value="Genomic_DNA"/>
</dbReference>
<protein>
    <submittedName>
        <fullName evidence="1">Uncharacterized protein</fullName>
    </submittedName>
</protein>
<dbReference type="Proteomes" id="UP000218113">
    <property type="component" value="Unassembled WGS sequence"/>
</dbReference>
<sequence>MSSKKSTILLSLLIIPLAMVVIQKLNSSPQATPEKVENQATLTPVTQPSVANKTGNAEDIYQGQYVIFFSGNMAEATTQKLFFDEHQNVQYLGEGNFPGVSVVRIDNKVEETLTYLKGKDYIDLIIKNQDGLDCHTN</sequence>
<comment type="caution">
    <text evidence="1">The sequence shown here is derived from an EMBL/GenBank/DDBJ whole genome shotgun (WGS) entry which is preliminary data.</text>
</comment>
<evidence type="ECO:0000313" key="1">
    <source>
        <dbReference type="EMBL" id="PCI27742.1"/>
    </source>
</evidence>
<gene>
    <name evidence="1" type="ORF">COB67_07855</name>
</gene>
<proteinExistence type="predicted"/>